<dbReference type="OrthoDB" id="4161589at2759"/>
<gene>
    <name evidence="1" type="ORF">COCVIDRAFT_71085</name>
</gene>
<feature type="non-terminal residue" evidence="1">
    <location>
        <position position="1"/>
    </location>
</feature>
<evidence type="ECO:0000313" key="2">
    <source>
        <dbReference type="Proteomes" id="UP000054337"/>
    </source>
</evidence>
<protein>
    <submittedName>
        <fullName evidence="1">Uncharacterized protein</fullName>
    </submittedName>
</protein>
<dbReference type="RefSeq" id="XP_014551084.1">
    <property type="nucleotide sequence ID" value="XM_014695598.1"/>
</dbReference>
<name>W7E6A8_BIPV3</name>
<dbReference type="EMBL" id="KI968845">
    <property type="protein sequence ID" value="EUN21510.1"/>
    <property type="molecule type" value="Genomic_DNA"/>
</dbReference>
<dbReference type="InterPro" id="IPR021833">
    <property type="entry name" value="DUF3425"/>
</dbReference>
<dbReference type="PANTHER" id="PTHR37012:SF6">
    <property type="entry name" value="BZIP TRANSCRIPTION FACTOR"/>
    <property type="match status" value="1"/>
</dbReference>
<keyword evidence="2" id="KW-1185">Reference proteome</keyword>
<organism evidence="1 2">
    <name type="scientific">Bipolaris victoriae (strain FI3)</name>
    <name type="common">Victoria blight of oats agent</name>
    <name type="synonym">Cochliobolus victoriae</name>
    <dbReference type="NCBI Taxonomy" id="930091"/>
    <lineage>
        <taxon>Eukaryota</taxon>
        <taxon>Fungi</taxon>
        <taxon>Dikarya</taxon>
        <taxon>Ascomycota</taxon>
        <taxon>Pezizomycotina</taxon>
        <taxon>Dothideomycetes</taxon>
        <taxon>Pleosporomycetidae</taxon>
        <taxon>Pleosporales</taxon>
        <taxon>Pleosporineae</taxon>
        <taxon>Pleosporaceae</taxon>
        <taxon>Bipolaris</taxon>
    </lineage>
</organism>
<feature type="non-terminal residue" evidence="1">
    <location>
        <position position="181"/>
    </location>
</feature>
<dbReference type="Proteomes" id="UP000054337">
    <property type="component" value="Unassembled WGS sequence"/>
</dbReference>
<proteinExistence type="predicted"/>
<dbReference type="AlphaFoldDB" id="W7E6A8"/>
<evidence type="ECO:0000313" key="1">
    <source>
        <dbReference type="EMBL" id="EUN21510.1"/>
    </source>
</evidence>
<accession>W7E6A8</accession>
<dbReference type="Pfam" id="PF11905">
    <property type="entry name" value="DUF3425"/>
    <property type="match status" value="1"/>
</dbReference>
<sequence>SDPDNILKSPSIPNPIDILFGSKTNYLANKIHRAVRRGRVAEPERLAYGWLLYLYSKWRINPTKESYDLVPEFLKPIPEQITINHPPIFDMILWPVIRCNLLHKIGDREDRTFVGLEEIFDTFSCCAKIRWPWGKEIIEPSGQDGIFQVRTEFLDTFTKLEGWGLTSHFISTYGDLLDGFD</sequence>
<dbReference type="HOGENOM" id="CLU_1461017_0_0_1"/>
<reference evidence="1 2" key="1">
    <citation type="journal article" date="2013" name="PLoS Genet.">
        <title>Comparative genome structure, secondary metabolite, and effector coding capacity across Cochliobolus pathogens.</title>
        <authorList>
            <person name="Condon B.J."/>
            <person name="Leng Y."/>
            <person name="Wu D."/>
            <person name="Bushley K.E."/>
            <person name="Ohm R.A."/>
            <person name="Otillar R."/>
            <person name="Martin J."/>
            <person name="Schackwitz W."/>
            <person name="Grimwood J."/>
            <person name="MohdZainudin N."/>
            <person name="Xue C."/>
            <person name="Wang R."/>
            <person name="Manning V.A."/>
            <person name="Dhillon B."/>
            <person name="Tu Z.J."/>
            <person name="Steffenson B.J."/>
            <person name="Salamov A."/>
            <person name="Sun H."/>
            <person name="Lowry S."/>
            <person name="LaButti K."/>
            <person name="Han J."/>
            <person name="Copeland A."/>
            <person name="Lindquist E."/>
            <person name="Barry K."/>
            <person name="Schmutz J."/>
            <person name="Baker S.E."/>
            <person name="Ciuffetti L.M."/>
            <person name="Grigoriev I.V."/>
            <person name="Zhong S."/>
            <person name="Turgeon B.G."/>
        </authorList>
    </citation>
    <scope>NUCLEOTIDE SEQUENCE [LARGE SCALE GENOMIC DNA]</scope>
    <source>
        <strain evidence="1 2">FI3</strain>
    </source>
</reference>
<dbReference type="GeneID" id="26257798"/>
<dbReference type="PANTHER" id="PTHR37012">
    <property type="entry name" value="B-ZIP TRANSCRIPTION FACTOR (EUROFUNG)-RELATED"/>
    <property type="match status" value="1"/>
</dbReference>